<sequence length="99" mass="10999">MLTSKQRARLRAMANTLNDTVLIGKEGITDAVIAQTEEVLEKHELIKIKVLETAMMTAKEVQAELCDALDAEPVQCIGTKTVIFRVAREPENRHIDPNA</sequence>
<accession>A0ABS6ERM5</accession>
<dbReference type="PANTHER" id="PTHR40065:SF3">
    <property type="entry name" value="RNA-BINDING PROTEIN YHBY"/>
    <property type="match status" value="1"/>
</dbReference>
<keyword evidence="1" id="KW-0694">RNA-binding</keyword>
<evidence type="ECO:0000256" key="1">
    <source>
        <dbReference type="PROSITE-ProRule" id="PRU00626"/>
    </source>
</evidence>
<gene>
    <name evidence="3" type="ORF">KQI75_06805</name>
</gene>
<evidence type="ECO:0000259" key="2">
    <source>
        <dbReference type="PROSITE" id="PS51295"/>
    </source>
</evidence>
<evidence type="ECO:0000313" key="3">
    <source>
        <dbReference type="EMBL" id="MBU5490328.1"/>
    </source>
</evidence>
<reference evidence="3 4" key="1">
    <citation type="submission" date="2021-06" db="EMBL/GenBank/DDBJ databases">
        <authorList>
            <person name="Sun Q."/>
            <person name="Li D."/>
        </authorList>
    </citation>
    <scope>NUCLEOTIDE SEQUENCE [LARGE SCALE GENOMIC DNA]</scope>
    <source>
        <strain evidence="3 4">MSJd-7</strain>
    </source>
</reference>
<dbReference type="EMBL" id="JAHLQI010000003">
    <property type="protein sequence ID" value="MBU5490328.1"/>
    <property type="molecule type" value="Genomic_DNA"/>
</dbReference>
<dbReference type="PROSITE" id="PS51295">
    <property type="entry name" value="CRM"/>
    <property type="match status" value="1"/>
</dbReference>
<name>A0ABS6ERM5_9FIRM</name>
<organism evidence="3 4">
    <name type="scientific">Butyricicoccus intestinisimiae</name>
    <dbReference type="NCBI Taxonomy" id="2841509"/>
    <lineage>
        <taxon>Bacteria</taxon>
        <taxon>Bacillati</taxon>
        <taxon>Bacillota</taxon>
        <taxon>Clostridia</taxon>
        <taxon>Eubacteriales</taxon>
        <taxon>Butyricicoccaceae</taxon>
        <taxon>Butyricicoccus</taxon>
    </lineage>
</organism>
<comment type="caution">
    <text evidence="3">The sequence shown here is derived from an EMBL/GenBank/DDBJ whole genome shotgun (WGS) entry which is preliminary data.</text>
</comment>
<dbReference type="Pfam" id="PF01985">
    <property type="entry name" value="CRS1_YhbY"/>
    <property type="match status" value="1"/>
</dbReference>
<evidence type="ECO:0000313" key="4">
    <source>
        <dbReference type="Proteomes" id="UP000783588"/>
    </source>
</evidence>
<dbReference type="InterPro" id="IPR051925">
    <property type="entry name" value="RNA-binding_domain"/>
</dbReference>
<proteinExistence type="predicted"/>
<keyword evidence="4" id="KW-1185">Reference proteome</keyword>
<protein>
    <submittedName>
        <fullName evidence="3">YhbY family RNA-binding protein</fullName>
    </submittedName>
</protein>
<feature type="domain" description="CRM" evidence="2">
    <location>
        <begin position="1"/>
        <end position="96"/>
    </location>
</feature>
<dbReference type="InterPro" id="IPR001890">
    <property type="entry name" value="RNA-binding_CRM"/>
</dbReference>
<dbReference type="Proteomes" id="UP000783588">
    <property type="component" value="Unassembled WGS sequence"/>
</dbReference>
<dbReference type="RefSeq" id="WP_216469992.1">
    <property type="nucleotide sequence ID" value="NZ_JAHLQI010000003.1"/>
</dbReference>
<dbReference type="SMART" id="SM01103">
    <property type="entry name" value="CRS1_YhbY"/>
    <property type="match status" value="1"/>
</dbReference>
<dbReference type="PANTHER" id="PTHR40065">
    <property type="entry name" value="RNA-BINDING PROTEIN YHBY"/>
    <property type="match status" value="1"/>
</dbReference>